<name>A0A3A3GA36_PANTH</name>
<proteinExistence type="predicted"/>
<gene>
    <name evidence="2" type="ORF">DQX05_24885</name>
    <name evidence="1" type="ORF">DQX05_28660</name>
</gene>
<comment type="caution">
    <text evidence="1">The sequence shown here is derived from an EMBL/GenBank/DDBJ whole genome shotgun (WGS) entry which is preliminary data.</text>
</comment>
<evidence type="ECO:0000313" key="3">
    <source>
        <dbReference type="Proteomes" id="UP000266177"/>
    </source>
</evidence>
<evidence type="ECO:0000313" key="2">
    <source>
        <dbReference type="EMBL" id="RJG20565.1"/>
    </source>
</evidence>
<dbReference type="AlphaFoldDB" id="A0A3A3GA36"/>
<dbReference type="RefSeq" id="WP_119796042.1">
    <property type="nucleotide sequence ID" value="NZ_QYZD01000034.1"/>
</dbReference>
<dbReference type="Proteomes" id="UP000266177">
    <property type="component" value="Unassembled WGS sequence"/>
</dbReference>
<protein>
    <submittedName>
        <fullName evidence="1">Uncharacterized protein</fullName>
    </submittedName>
</protein>
<dbReference type="OrthoDB" id="2660806at2"/>
<reference evidence="1 3" key="1">
    <citation type="submission" date="2018-09" db="EMBL/GenBank/DDBJ databases">
        <title>Paenibacillus SK2017-BO5.</title>
        <authorList>
            <person name="Piskunova J.V."/>
            <person name="Dubiley S.A."/>
            <person name="Severinov K.V."/>
        </authorList>
    </citation>
    <scope>NUCLEOTIDE SEQUENCE [LARGE SCALE GENOMIC DNA]</scope>
    <source>
        <strain evidence="1 3">BO5</strain>
    </source>
</reference>
<dbReference type="EMBL" id="QYZD01000034">
    <property type="protein sequence ID" value="RJG20565.1"/>
    <property type="molecule type" value="Genomic_DNA"/>
</dbReference>
<evidence type="ECO:0000313" key="1">
    <source>
        <dbReference type="EMBL" id="RJG16657.1"/>
    </source>
</evidence>
<sequence>MMHRSQEDEAKLEMIQAIVRSQSALARMLEHLADVTEHAEGSVKGIKEDIRLLSNYQLALCGMITGWRSRHKTTGTPATPWFNPAYFDRAVLDPRSTGG</sequence>
<accession>A0A3A3GA36</accession>
<organism evidence="1 3">
    <name type="scientific">Paenibacillus thiaminolyticus</name>
    <name type="common">Bacillus thiaminolyticus</name>
    <dbReference type="NCBI Taxonomy" id="49283"/>
    <lineage>
        <taxon>Bacteria</taxon>
        <taxon>Bacillati</taxon>
        <taxon>Bacillota</taxon>
        <taxon>Bacilli</taxon>
        <taxon>Bacillales</taxon>
        <taxon>Paenibacillaceae</taxon>
        <taxon>Paenibacillus</taxon>
    </lineage>
</organism>
<dbReference type="EMBL" id="QYZD01000057">
    <property type="protein sequence ID" value="RJG16657.1"/>
    <property type="molecule type" value="Genomic_DNA"/>
</dbReference>